<gene>
    <name evidence="1" type="ORF">H2198_004091</name>
</gene>
<reference evidence="1" key="1">
    <citation type="submission" date="2022-10" db="EMBL/GenBank/DDBJ databases">
        <title>Culturing micro-colonial fungi from biological soil crusts in the Mojave desert and describing Neophaeococcomyces mojavensis, and introducing the new genera and species Taxawa tesnikishii.</title>
        <authorList>
            <person name="Kurbessoian T."/>
            <person name="Stajich J.E."/>
        </authorList>
    </citation>
    <scope>NUCLEOTIDE SEQUENCE</scope>
    <source>
        <strain evidence="1">JES_112</strain>
    </source>
</reference>
<comment type="caution">
    <text evidence="1">The sequence shown here is derived from an EMBL/GenBank/DDBJ whole genome shotgun (WGS) entry which is preliminary data.</text>
</comment>
<dbReference type="Proteomes" id="UP001172386">
    <property type="component" value="Unassembled WGS sequence"/>
</dbReference>
<sequence length="447" mass="50689">MAVTRIVVLVDGTWCGTDANTESNINYLARMIGVSPTANDPTYTSTTENIHAKYFNGVGLGGDFLSYLWDGAFATHAKEDCTEVYKYIVQNYTSGCEIWMFGISRGAYTVRSVAGMINNCGIIKERDNTEMIEQVYDVYRSPYPVNEPSSLDMENFRRSASYDVKTPIKFMGLFDTVGARGIPKLDYDSGTGFEWPEFHDNLVSSVVEKVYHALAMHDRLWAFQPCMASRHLKHAGRHDLRIYQTWFPGTHYDLARQEFQCFRERRKGLEGMISFIINKLSYTVFPNNQLADLVLLWMLEKIAFEGGGSIIKQNEKSEAMSIVDIVKVLRASLPEGSTGTGDMYGDIFRYLPLGKIIKFPRFVQLIKPTLYKAIINPKNRVIPELGNPMNDLVQNEVYNYTVEDSRLGTSIVGITAQVGGRKEQNQRYPSRTFQDHIVYMEGTGRTV</sequence>
<name>A0ACC3A9H5_9EURO</name>
<evidence type="ECO:0000313" key="2">
    <source>
        <dbReference type="Proteomes" id="UP001172386"/>
    </source>
</evidence>
<evidence type="ECO:0000313" key="1">
    <source>
        <dbReference type="EMBL" id="KAJ9657784.1"/>
    </source>
</evidence>
<protein>
    <submittedName>
        <fullName evidence="1">Uncharacterized protein</fullName>
    </submittedName>
</protein>
<organism evidence="1 2">
    <name type="scientific">Neophaeococcomyces mojaviensis</name>
    <dbReference type="NCBI Taxonomy" id="3383035"/>
    <lineage>
        <taxon>Eukaryota</taxon>
        <taxon>Fungi</taxon>
        <taxon>Dikarya</taxon>
        <taxon>Ascomycota</taxon>
        <taxon>Pezizomycotina</taxon>
        <taxon>Eurotiomycetes</taxon>
        <taxon>Chaetothyriomycetidae</taxon>
        <taxon>Chaetothyriales</taxon>
        <taxon>Chaetothyriales incertae sedis</taxon>
        <taxon>Neophaeococcomyces</taxon>
    </lineage>
</organism>
<accession>A0ACC3A9H5</accession>
<keyword evidence="2" id="KW-1185">Reference proteome</keyword>
<proteinExistence type="predicted"/>
<dbReference type="EMBL" id="JAPDRQ010000059">
    <property type="protein sequence ID" value="KAJ9657784.1"/>
    <property type="molecule type" value="Genomic_DNA"/>
</dbReference>